<name>A0AAV2A0C1_9ARAC</name>
<reference evidence="1 2" key="1">
    <citation type="submission" date="2024-04" db="EMBL/GenBank/DDBJ databases">
        <authorList>
            <person name="Rising A."/>
            <person name="Reimegard J."/>
            <person name="Sonavane S."/>
            <person name="Akerstrom W."/>
            <person name="Nylinder S."/>
            <person name="Hedman E."/>
            <person name="Kallberg Y."/>
        </authorList>
    </citation>
    <scope>NUCLEOTIDE SEQUENCE [LARGE SCALE GENOMIC DNA]</scope>
</reference>
<keyword evidence="2" id="KW-1185">Reference proteome</keyword>
<dbReference type="Proteomes" id="UP001497382">
    <property type="component" value="Unassembled WGS sequence"/>
</dbReference>
<proteinExistence type="predicted"/>
<evidence type="ECO:0000313" key="1">
    <source>
        <dbReference type="EMBL" id="CAL1276809.1"/>
    </source>
</evidence>
<feature type="non-terminal residue" evidence="1">
    <location>
        <position position="44"/>
    </location>
</feature>
<evidence type="ECO:0000313" key="2">
    <source>
        <dbReference type="Proteomes" id="UP001497382"/>
    </source>
</evidence>
<protein>
    <submittedName>
        <fullName evidence="1">Uncharacterized protein</fullName>
    </submittedName>
</protein>
<sequence length="44" mass="4928">MFHQILLNKTFPATANKKHCCSGRDVAAPIVSVDLQRCMFHPNS</sequence>
<comment type="caution">
    <text evidence="1">The sequence shown here is derived from an EMBL/GenBank/DDBJ whole genome shotgun (WGS) entry which is preliminary data.</text>
</comment>
<gene>
    <name evidence="1" type="ORF">LARSCL_LOCUS8854</name>
</gene>
<dbReference type="EMBL" id="CAXIEN010000096">
    <property type="protein sequence ID" value="CAL1276809.1"/>
    <property type="molecule type" value="Genomic_DNA"/>
</dbReference>
<dbReference type="AlphaFoldDB" id="A0AAV2A0C1"/>
<organism evidence="1 2">
    <name type="scientific">Larinioides sclopetarius</name>
    <dbReference type="NCBI Taxonomy" id="280406"/>
    <lineage>
        <taxon>Eukaryota</taxon>
        <taxon>Metazoa</taxon>
        <taxon>Ecdysozoa</taxon>
        <taxon>Arthropoda</taxon>
        <taxon>Chelicerata</taxon>
        <taxon>Arachnida</taxon>
        <taxon>Araneae</taxon>
        <taxon>Araneomorphae</taxon>
        <taxon>Entelegynae</taxon>
        <taxon>Araneoidea</taxon>
        <taxon>Araneidae</taxon>
        <taxon>Larinioides</taxon>
    </lineage>
</organism>
<accession>A0AAV2A0C1</accession>